<proteinExistence type="predicted"/>
<gene>
    <name evidence="1" type="ORF">PSON_ATCC_30995.1.T1980012</name>
</gene>
<accession>A0A8S1RNY5</accession>
<organism evidence="1 2">
    <name type="scientific">Paramecium sonneborni</name>
    <dbReference type="NCBI Taxonomy" id="65129"/>
    <lineage>
        <taxon>Eukaryota</taxon>
        <taxon>Sar</taxon>
        <taxon>Alveolata</taxon>
        <taxon>Ciliophora</taxon>
        <taxon>Intramacronucleata</taxon>
        <taxon>Oligohymenophorea</taxon>
        <taxon>Peniculida</taxon>
        <taxon>Parameciidae</taxon>
        <taxon>Paramecium</taxon>
    </lineage>
</organism>
<evidence type="ECO:0000313" key="2">
    <source>
        <dbReference type="Proteomes" id="UP000692954"/>
    </source>
</evidence>
<keyword evidence="2" id="KW-1185">Reference proteome</keyword>
<evidence type="ECO:0000313" key="1">
    <source>
        <dbReference type="EMBL" id="CAD8128840.1"/>
    </source>
</evidence>
<reference evidence="1" key="1">
    <citation type="submission" date="2021-01" db="EMBL/GenBank/DDBJ databases">
        <authorList>
            <consortium name="Genoscope - CEA"/>
            <person name="William W."/>
        </authorList>
    </citation>
    <scope>NUCLEOTIDE SEQUENCE</scope>
</reference>
<protein>
    <submittedName>
        <fullName evidence="1">Uncharacterized protein</fullName>
    </submittedName>
</protein>
<dbReference type="AlphaFoldDB" id="A0A8S1RNY5"/>
<dbReference type="Proteomes" id="UP000692954">
    <property type="component" value="Unassembled WGS sequence"/>
</dbReference>
<comment type="caution">
    <text evidence="1">The sequence shown here is derived from an EMBL/GenBank/DDBJ whole genome shotgun (WGS) entry which is preliminary data.</text>
</comment>
<name>A0A8S1RNY5_9CILI</name>
<dbReference type="EMBL" id="CAJJDN010000198">
    <property type="protein sequence ID" value="CAD8128840.1"/>
    <property type="molecule type" value="Genomic_DNA"/>
</dbReference>
<sequence length="56" mass="6584">MHANADQYNVKAGDQFSIQDPIKIEKISSTRVMFEPKYRRSFECSQNRILCQLSLF</sequence>